<organism evidence="2 3">
    <name type="scientific">Pelomonas lactea</name>
    <dbReference type="NCBI Taxonomy" id="3299030"/>
    <lineage>
        <taxon>Bacteria</taxon>
        <taxon>Pseudomonadati</taxon>
        <taxon>Pseudomonadota</taxon>
        <taxon>Betaproteobacteria</taxon>
        <taxon>Burkholderiales</taxon>
        <taxon>Sphaerotilaceae</taxon>
        <taxon>Roseateles</taxon>
    </lineage>
</organism>
<name>A0ABW7GN93_9BURK</name>
<feature type="signal peptide" evidence="1">
    <location>
        <begin position="1"/>
        <end position="28"/>
    </location>
</feature>
<keyword evidence="1" id="KW-0732">Signal</keyword>
<accession>A0ABW7GN93</accession>
<protein>
    <submittedName>
        <fullName evidence="2">Choice-of-anchor tandem repeat NxxGxxAF-containing protein</fullName>
    </submittedName>
</protein>
<comment type="caution">
    <text evidence="2">The sequence shown here is derived from an EMBL/GenBank/DDBJ whole genome shotgun (WGS) entry which is preliminary data.</text>
</comment>
<sequence>MSHTLAARLRLTTLTLAGLLLAGPTALAAPAGRTTVVFTTGDSLSGLEAGTTLSRVQGPITLGDDGALGFMSQLAGKAVATGNDAAYWQRSTLVAREGAAVTGLAKGQTLTGFNPLGGGSFMGFITGPSAVLGNEVGLWTGTRLLARTGSPIGKDASGRAVNGQLTRIDSTWRSRSGALLYAAALQSTGQPADRPLASLWRDGSLLRLGGEAAPGLAGSFTAFLQADSNAAGELAFIGRHDDTNHRFTDANSGFVSQEGVWRGQTLLARAGGSAAAAGEGQRFMTFNGLSLADNGQVAYSARVTSGGPTESRLSIWRDTSLVALSGSTVTVDGQALKLGNPLLHGTTRDGAVIYSGQLLSQAEPRDALWRDQTVLARGGQASTAAGLQGLTLGSLSFKALAGGGQVLMQAQLLGSGITASNDHALVLTDGIEQVLVARTGDAVGLSNVVLSLGDATINDKGQVAYQAELTKGKDNVSLFTPTLRWRSSTGGSWDDSARWTLGLAPADVHDVVLDTTSRLDVTGPTGAVTLKSLQVGTGTGLVTLQMVGGSIDAADPVVIGPRGLLSGTGSFSRLVINQGTVQADPLVMSASLSNAGLLRGVAGGPRTGAGLAADLLNQASGRVLVQPGETLQLRGASHRNLGTFEINQGRLELAGTLLNGNGGVIDLNRSTTLAEGAWTNAAGARLLLGDARMTVSKGLTNAGQVLVTSGDSDLFGAVVNQKGGQVILSGNGSTTFYDAVELQAGSELRTSAGATAVFFGAVSQRNGALLTGTGHKYFEGGLSVGNSPGLGEDAGNVSFGVGNVYLAEIGGTTLGTGHDHYRVAGTLTLGGTLQIVSWAGFTGQAGQSFDLFDWGTLQGQFGSIDSSGLQLAAGTRLDVSRLYVDGVVSVTAVPEPANWALLLAGLFGVGLRARSAHRRTGPQAA</sequence>
<feature type="chain" id="PRO_5047228078" evidence="1">
    <location>
        <begin position="29"/>
        <end position="925"/>
    </location>
</feature>
<dbReference type="EMBL" id="JBIGHX010000006">
    <property type="protein sequence ID" value="MFG6463429.1"/>
    <property type="molecule type" value="Genomic_DNA"/>
</dbReference>
<evidence type="ECO:0000313" key="3">
    <source>
        <dbReference type="Proteomes" id="UP001606302"/>
    </source>
</evidence>
<evidence type="ECO:0000256" key="1">
    <source>
        <dbReference type="SAM" id="SignalP"/>
    </source>
</evidence>
<dbReference type="Pfam" id="PF24251">
    <property type="entry name" value="DUF7453"/>
    <property type="match status" value="2"/>
</dbReference>
<reference evidence="2 3" key="1">
    <citation type="submission" date="2024-08" db="EMBL/GenBank/DDBJ databases">
        <authorList>
            <person name="Lu H."/>
        </authorList>
    </citation>
    <scope>NUCLEOTIDE SEQUENCE [LARGE SCALE GENOMIC DNA]</scope>
    <source>
        <strain evidence="2 3">DXS20W</strain>
    </source>
</reference>
<dbReference type="InterPro" id="IPR055876">
    <property type="entry name" value="DUF7453"/>
</dbReference>
<proteinExistence type="predicted"/>
<keyword evidence="3" id="KW-1185">Reference proteome</keyword>
<evidence type="ECO:0000313" key="2">
    <source>
        <dbReference type="EMBL" id="MFG6463429.1"/>
    </source>
</evidence>
<dbReference type="NCBIfam" id="TIGR05002">
    <property type="entry name" value="NxxGxxAF_repeat"/>
    <property type="match status" value="2"/>
</dbReference>
<dbReference type="RefSeq" id="WP_394512449.1">
    <property type="nucleotide sequence ID" value="NZ_JBIGHX010000006.1"/>
</dbReference>
<gene>
    <name evidence="2" type="ORF">ACG04Q_17780</name>
</gene>
<dbReference type="Proteomes" id="UP001606302">
    <property type="component" value="Unassembled WGS sequence"/>
</dbReference>